<keyword evidence="2" id="KW-0479">Metal-binding</keyword>
<feature type="binding site" evidence="2">
    <location>
        <position position="72"/>
    </location>
    <ligand>
        <name>a divalent metal cation</name>
        <dbReference type="ChEBI" id="CHEBI:60240"/>
        <label>1</label>
    </ligand>
</feature>
<dbReference type="STRING" id="1314782.A0A165WCL4"/>
<dbReference type="FunFam" id="3.40.1390.30:FF:000001">
    <property type="entry name" value="GTP cyclohydrolase 1 type 2"/>
    <property type="match status" value="1"/>
</dbReference>
<comment type="similarity">
    <text evidence="1">Belongs to the GTP cyclohydrolase I type 2/NIF3 family.</text>
</comment>
<gene>
    <name evidence="3" type="ORF">NEOLEDRAFT_1174337</name>
</gene>
<organism evidence="3 4">
    <name type="scientific">Neolentinus lepideus HHB14362 ss-1</name>
    <dbReference type="NCBI Taxonomy" id="1314782"/>
    <lineage>
        <taxon>Eukaryota</taxon>
        <taxon>Fungi</taxon>
        <taxon>Dikarya</taxon>
        <taxon>Basidiomycota</taxon>
        <taxon>Agaricomycotina</taxon>
        <taxon>Agaricomycetes</taxon>
        <taxon>Gloeophyllales</taxon>
        <taxon>Gloeophyllaceae</taxon>
        <taxon>Neolentinus</taxon>
    </lineage>
</organism>
<dbReference type="InterPro" id="IPR002678">
    <property type="entry name" value="DUF34/NIF3"/>
</dbReference>
<evidence type="ECO:0000256" key="2">
    <source>
        <dbReference type="PIRSR" id="PIRSR602678-1"/>
    </source>
</evidence>
<dbReference type="Proteomes" id="UP000076761">
    <property type="component" value="Unassembled WGS sequence"/>
</dbReference>
<keyword evidence="4" id="KW-1185">Reference proteome</keyword>
<dbReference type="Pfam" id="PF01784">
    <property type="entry name" value="DUF34_NIF3"/>
    <property type="match status" value="1"/>
</dbReference>
<feature type="binding site" evidence="2">
    <location>
        <position position="110"/>
    </location>
    <ligand>
        <name>a divalent metal cation</name>
        <dbReference type="ChEBI" id="CHEBI:60240"/>
        <label>1</label>
    </ligand>
</feature>
<name>A0A165WCL4_9AGAM</name>
<feature type="binding site" evidence="2">
    <location>
        <position position="237"/>
    </location>
    <ligand>
        <name>a divalent metal cation</name>
        <dbReference type="ChEBI" id="CHEBI:60240"/>
        <label>1</label>
    </ligand>
</feature>
<dbReference type="InParanoid" id="A0A165WCL4"/>
<dbReference type="AlphaFoldDB" id="A0A165WCL4"/>
<dbReference type="GO" id="GO:0005739">
    <property type="term" value="C:mitochondrion"/>
    <property type="evidence" value="ECO:0007669"/>
    <property type="project" value="TreeGrafter"/>
</dbReference>
<dbReference type="PANTHER" id="PTHR13799">
    <property type="entry name" value="NGG1 INTERACTING FACTOR 3"/>
    <property type="match status" value="1"/>
</dbReference>
<sequence>MSATGSTLVKTVCRVMQRIAPLHLAEPWDNVGLLLEAPHQRAGNRVLLTIDVTPPVVEEALSSQTACIIAYHPTLFHSTKKFTLSTPVHASLLRLATAGISVYSPHTALDSVTQGINDWLSMGLLGLLTSERYEIQSIRPMKEESDGAVGRILTLGDGIEFTALLDRVKKHLGLSQLQVAYPYSRLSSKVSSVAICAGAGGSVLAEADADVYYTGEMAHHEVLAAISSGKYVILCGHTNTERGFLPTLKSKLEDSELAKELNMEMHISKADKHPLEFF</sequence>
<dbReference type="Gene3D" id="3.40.1390.30">
    <property type="entry name" value="NIF3 (NGG1p interacting factor 3)-like"/>
    <property type="match status" value="1"/>
</dbReference>
<dbReference type="GO" id="GO:0046872">
    <property type="term" value="F:metal ion binding"/>
    <property type="evidence" value="ECO:0007669"/>
    <property type="project" value="UniProtKB-KW"/>
</dbReference>
<accession>A0A165WCL4</accession>
<evidence type="ECO:0000313" key="3">
    <source>
        <dbReference type="EMBL" id="KZT30985.1"/>
    </source>
</evidence>
<dbReference type="SUPFAM" id="SSF102705">
    <property type="entry name" value="NIF3 (NGG1p interacting factor 3)-like"/>
    <property type="match status" value="1"/>
</dbReference>
<evidence type="ECO:0000256" key="1">
    <source>
        <dbReference type="ARBA" id="ARBA00006964"/>
    </source>
</evidence>
<protein>
    <submittedName>
        <fullName evidence="3">NGG1p interacting factor 3</fullName>
    </submittedName>
</protein>
<evidence type="ECO:0000313" key="4">
    <source>
        <dbReference type="Proteomes" id="UP000076761"/>
    </source>
</evidence>
<proteinExistence type="inferred from homology"/>
<dbReference type="OrthoDB" id="3345469at2759"/>
<feature type="binding site" evidence="2">
    <location>
        <position position="241"/>
    </location>
    <ligand>
        <name>a divalent metal cation</name>
        <dbReference type="ChEBI" id="CHEBI:60240"/>
        <label>1</label>
    </ligand>
</feature>
<reference evidence="3 4" key="1">
    <citation type="journal article" date="2016" name="Mol. Biol. Evol.">
        <title>Comparative Genomics of Early-Diverging Mushroom-Forming Fungi Provides Insights into the Origins of Lignocellulose Decay Capabilities.</title>
        <authorList>
            <person name="Nagy L.G."/>
            <person name="Riley R."/>
            <person name="Tritt A."/>
            <person name="Adam C."/>
            <person name="Daum C."/>
            <person name="Floudas D."/>
            <person name="Sun H."/>
            <person name="Yadav J.S."/>
            <person name="Pangilinan J."/>
            <person name="Larsson K.H."/>
            <person name="Matsuura K."/>
            <person name="Barry K."/>
            <person name="Labutti K."/>
            <person name="Kuo R."/>
            <person name="Ohm R.A."/>
            <person name="Bhattacharya S.S."/>
            <person name="Shirouzu T."/>
            <person name="Yoshinaga Y."/>
            <person name="Martin F.M."/>
            <person name="Grigoriev I.V."/>
            <person name="Hibbett D.S."/>
        </authorList>
    </citation>
    <scope>NUCLEOTIDE SEQUENCE [LARGE SCALE GENOMIC DNA]</scope>
    <source>
        <strain evidence="3 4">HHB14362 ss-1</strain>
    </source>
</reference>
<dbReference type="NCBIfam" id="TIGR00486">
    <property type="entry name" value="YbgI_SA1388"/>
    <property type="match status" value="1"/>
</dbReference>
<dbReference type="InterPro" id="IPR036069">
    <property type="entry name" value="DUF34/NIF3_sf"/>
</dbReference>
<dbReference type="EMBL" id="KV425551">
    <property type="protein sequence ID" value="KZT30985.1"/>
    <property type="molecule type" value="Genomic_DNA"/>
</dbReference>
<dbReference type="PANTHER" id="PTHR13799:SF13">
    <property type="entry name" value="NIF3-LIKE PROTEIN 1"/>
    <property type="match status" value="1"/>
</dbReference>
<dbReference type="FunCoup" id="A0A165WCL4">
    <property type="interactions" value="540"/>
</dbReference>